<dbReference type="EMBL" id="GL534407">
    <property type="protein sequence ID" value="EFQ92226.1"/>
    <property type="molecule type" value="Genomic_DNA"/>
</dbReference>
<evidence type="ECO:0000313" key="4">
    <source>
        <dbReference type="Proteomes" id="UP000001067"/>
    </source>
</evidence>
<organism evidence="4">
    <name type="scientific">Pyrenophora teres f. teres (strain 0-1)</name>
    <name type="common">Barley net blotch fungus</name>
    <name type="synonym">Drechslera teres f. teres</name>
    <dbReference type="NCBI Taxonomy" id="861557"/>
    <lineage>
        <taxon>Eukaryota</taxon>
        <taxon>Fungi</taxon>
        <taxon>Dikarya</taxon>
        <taxon>Ascomycota</taxon>
        <taxon>Pezizomycotina</taxon>
        <taxon>Dothideomycetes</taxon>
        <taxon>Pleosporomycetidae</taxon>
        <taxon>Pleosporales</taxon>
        <taxon>Pleosporineae</taxon>
        <taxon>Pleosporaceae</taxon>
        <taxon>Pyrenophora</taxon>
    </lineage>
</organism>
<gene>
    <name evidence="3" type="ORF">PTT_10734</name>
</gene>
<feature type="region of interest" description="Disordered" evidence="1">
    <location>
        <begin position="1"/>
        <end position="51"/>
    </location>
</feature>
<dbReference type="OrthoDB" id="3659759at2759"/>
<dbReference type="KEGG" id="pte:PTT_10734"/>
<keyword evidence="2" id="KW-0812">Transmembrane</keyword>
<evidence type="ECO:0000256" key="1">
    <source>
        <dbReference type="SAM" id="MobiDB-lite"/>
    </source>
</evidence>
<protein>
    <submittedName>
        <fullName evidence="3">Uncharacterized protein</fullName>
    </submittedName>
</protein>
<keyword evidence="2" id="KW-0472">Membrane</keyword>
<evidence type="ECO:0000256" key="2">
    <source>
        <dbReference type="SAM" id="Phobius"/>
    </source>
</evidence>
<name>E3RPY1_PYRTT</name>
<reference evidence="3 4" key="1">
    <citation type="journal article" date="2010" name="Genome Biol.">
        <title>A first genome assembly of the barley fungal pathogen Pyrenophora teres f. teres.</title>
        <authorList>
            <person name="Ellwood S.R."/>
            <person name="Liu Z."/>
            <person name="Syme R.A."/>
            <person name="Lai Z."/>
            <person name="Hane J.K."/>
            <person name="Keiper F."/>
            <person name="Moffat C.S."/>
            <person name="Oliver R.P."/>
            <person name="Friesen T.L."/>
        </authorList>
    </citation>
    <scope>NUCLEOTIDE SEQUENCE [LARGE SCALE GENOMIC DNA]</scope>
    <source>
        <strain evidence="3 4">0-1</strain>
    </source>
</reference>
<dbReference type="Proteomes" id="UP000001067">
    <property type="component" value="Unassembled WGS sequence"/>
</dbReference>
<feature type="transmembrane region" description="Helical" evidence="2">
    <location>
        <begin position="77"/>
        <end position="99"/>
    </location>
</feature>
<dbReference type="AlphaFoldDB" id="E3RPY1"/>
<accession>E3RPY1</accession>
<dbReference type="HOGENOM" id="CLU_2284019_0_0_1"/>
<dbReference type="eggNOG" id="ENOG502RH4B">
    <property type="taxonomic scope" value="Eukaryota"/>
</dbReference>
<keyword evidence="2" id="KW-1133">Transmembrane helix</keyword>
<proteinExistence type="predicted"/>
<keyword evidence="4" id="KW-1185">Reference proteome</keyword>
<sequence length="108" mass="11614">MAGENDPSSRDAASQPSFRDAVYGSIKPPRSAHDSVIDVSPTDTSQRDFPPTGRYYIYPPIINGHGRLVIAHRTVPHLAGCLLVVGTFVWGVCAALYAYPLLGGHSHV</sequence>
<evidence type="ECO:0000313" key="3">
    <source>
        <dbReference type="EMBL" id="EFQ92226.1"/>
    </source>
</evidence>